<evidence type="ECO:0000256" key="3">
    <source>
        <dbReference type="ARBA" id="ARBA00022737"/>
    </source>
</evidence>
<keyword evidence="3" id="KW-0677">Repeat</keyword>
<dbReference type="Gene3D" id="2.30.42.10">
    <property type="match status" value="2"/>
</dbReference>
<dbReference type="InterPro" id="IPR001478">
    <property type="entry name" value="PDZ"/>
</dbReference>
<dbReference type="InterPro" id="IPR051201">
    <property type="entry name" value="Chloro_Bact_Ser_Proteases"/>
</dbReference>
<dbReference type="SUPFAM" id="SSF50494">
    <property type="entry name" value="Trypsin-like serine proteases"/>
    <property type="match status" value="1"/>
</dbReference>
<dbReference type="PRINTS" id="PR00834">
    <property type="entry name" value="PROTEASES2C"/>
</dbReference>
<evidence type="ECO:0000256" key="7">
    <source>
        <dbReference type="PIRSR" id="PIRSR611782-2"/>
    </source>
</evidence>
<feature type="binding site" evidence="7">
    <location>
        <position position="177"/>
    </location>
    <ligand>
        <name>substrate</name>
    </ligand>
</feature>
<evidence type="ECO:0000256" key="2">
    <source>
        <dbReference type="ARBA" id="ARBA00022729"/>
    </source>
</evidence>
<dbReference type="InterPro" id="IPR001940">
    <property type="entry name" value="Peptidase_S1C"/>
</dbReference>
<keyword evidence="8" id="KW-0812">Transmembrane</keyword>
<dbReference type="PANTHER" id="PTHR43343:SF3">
    <property type="entry name" value="PROTEASE DO-LIKE 8, CHLOROPLASTIC"/>
    <property type="match status" value="1"/>
</dbReference>
<keyword evidence="1" id="KW-0645">Protease</keyword>
<feature type="binding site" evidence="7">
    <location>
        <position position="147"/>
    </location>
    <ligand>
        <name>substrate</name>
    </ligand>
</feature>
<evidence type="ECO:0000256" key="5">
    <source>
        <dbReference type="ARBA" id="ARBA00022825"/>
    </source>
</evidence>
<evidence type="ECO:0000313" key="10">
    <source>
        <dbReference type="EMBL" id="MBO8458439.1"/>
    </source>
</evidence>
<reference evidence="10" key="1">
    <citation type="submission" date="2020-10" db="EMBL/GenBank/DDBJ databases">
        <authorList>
            <person name="Gilroy R."/>
        </authorList>
    </citation>
    <scope>NUCLEOTIDE SEQUENCE</scope>
    <source>
        <strain evidence="10">10532</strain>
    </source>
</reference>
<keyword evidence="8" id="KW-1133">Transmembrane helix</keyword>
<proteinExistence type="predicted"/>
<dbReference type="EMBL" id="JADIMM010000109">
    <property type="protein sequence ID" value="MBO8458439.1"/>
    <property type="molecule type" value="Genomic_DNA"/>
</dbReference>
<evidence type="ECO:0000313" key="11">
    <source>
        <dbReference type="Proteomes" id="UP000823638"/>
    </source>
</evidence>
<gene>
    <name evidence="10" type="ORF">IAA81_09485</name>
</gene>
<protein>
    <submittedName>
        <fullName evidence="10">Do family serine endopeptidase</fullName>
    </submittedName>
</protein>
<dbReference type="NCBIfam" id="TIGR02037">
    <property type="entry name" value="degP_htrA_DO"/>
    <property type="match status" value="1"/>
</dbReference>
<feature type="binding site" evidence="7">
    <location>
        <begin position="251"/>
        <end position="253"/>
    </location>
    <ligand>
        <name>substrate</name>
    </ligand>
</feature>
<evidence type="ECO:0000259" key="9">
    <source>
        <dbReference type="PROSITE" id="PS50106"/>
    </source>
</evidence>
<dbReference type="Proteomes" id="UP000823638">
    <property type="component" value="Unassembled WGS sequence"/>
</dbReference>
<keyword evidence="8" id="KW-0472">Membrane</keyword>
<keyword evidence="5" id="KW-0720">Serine protease</keyword>
<keyword evidence="4" id="KW-0378">Hydrolase</keyword>
<dbReference type="GO" id="GO:0004252">
    <property type="term" value="F:serine-type endopeptidase activity"/>
    <property type="evidence" value="ECO:0007669"/>
    <property type="project" value="InterPro"/>
</dbReference>
<evidence type="ECO:0000256" key="1">
    <source>
        <dbReference type="ARBA" id="ARBA00022670"/>
    </source>
</evidence>
<dbReference type="InterPro" id="IPR036034">
    <property type="entry name" value="PDZ_sf"/>
</dbReference>
<dbReference type="Gene3D" id="2.40.10.120">
    <property type="match status" value="1"/>
</dbReference>
<dbReference type="InterPro" id="IPR009003">
    <property type="entry name" value="Peptidase_S1_PA"/>
</dbReference>
<dbReference type="PROSITE" id="PS51257">
    <property type="entry name" value="PROKAR_LIPOPROTEIN"/>
    <property type="match status" value="1"/>
</dbReference>
<name>A0A9D9HRB5_9SPIR</name>
<evidence type="ECO:0000256" key="6">
    <source>
        <dbReference type="PIRSR" id="PIRSR611782-1"/>
    </source>
</evidence>
<dbReference type="InterPro" id="IPR011782">
    <property type="entry name" value="Pept_S1C_Do"/>
</dbReference>
<dbReference type="GO" id="GO:0006508">
    <property type="term" value="P:proteolysis"/>
    <property type="evidence" value="ECO:0007669"/>
    <property type="project" value="UniProtKB-KW"/>
</dbReference>
<feature type="domain" description="PDZ" evidence="9">
    <location>
        <begin position="394"/>
        <end position="471"/>
    </location>
</feature>
<dbReference type="PROSITE" id="PS50106">
    <property type="entry name" value="PDZ"/>
    <property type="match status" value="2"/>
</dbReference>
<feature type="active site" description="Charge relay system" evidence="6">
    <location>
        <position position="147"/>
    </location>
</feature>
<organism evidence="10 11">
    <name type="scientific">Candidatus Gallitreponema excrementavium</name>
    <dbReference type="NCBI Taxonomy" id="2840840"/>
    <lineage>
        <taxon>Bacteria</taxon>
        <taxon>Pseudomonadati</taxon>
        <taxon>Spirochaetota</taxon>
        <taxon>Spirochaetia</taxon>
        <taxon>Spirochaetales</taxon>
        <taxon>Candidatus Gallitreponema</taxon>
    </lineage>
</organism>
<keyword evidence="2" id="KW-0732">Signal</keyword>
<dbReference type="Pfam" id="PF13180">
    <property type="entry name" value="PDZ_2"/>
    <property type="match status" value="2"/>
</dbReference>
<comment type="caution">
    <text evidence="10">The sequence shown here is derived from an EMBL/GenBank/DDBJ whole genome shotgun (WGS) entry which is preliminary data.</text>
</comment>
<evidence type="ECO:0000256" key="8">
    <source>
        <dbReference type="SAM" id="Phobius"/>
    </source>
</evidence>
<feature type="transmembrane region" description="Helical" evidence="8">
    <location>
        <begin position="12"/>
        <end position="34"/>
    </location>
</feature>
<evidence type="ECO:0000256" key="4">
    <source>
        <dbReference type="ARBA" id="ARBA00022801"/>
    </source>
</evidence>
<sequence>MFPDSNRKQTLTGGVLITGFILLIVSCCFIFMSFSCSAKPGTAQTAYGDTVSSTGVSGDSLSIVEALQDNFRAVSQGVLPSLVEIDVSQTQTVQVPSFIDPFEFFFGKPDKDKDSDKNEKEYKTQAMGSGFIVEKKGSTYYVVTNNHVVEGADSIKITLHDERVFDGSLVGSDPRKDIALVSFTCKTDDIKVANLGDSDTVQTGDIVFAIGNPLGYFSTVTQGVVSAVGRNGGPSDNINDFIQTDASINQGNSGGPLVNIYGEVIGINTWIASNSGASVGLGFAIPVNNIKRTIEEFISTGKIEYGWVGVSLIEANKDFLDSLGIETNKGALVSQVFLGSPADKGGLLPGDFIVSMDGKEVKNVSQLVRDVGDVISGTTTEFGIIRNGEKKTVKVNVTKRNEEKVNDNSNLWPGFIASPLTDDVKEQLELDKNQKGILVNSVQSKSSASVLGLRNGDVIIAVNDVKVSDLSEFYSQLSKNTGKEIWFTVLREGHEVSTMRYKKPR</sequence>
<dbReference type="Pfam" id="PF13365">
    <property type="entry name" value="Trypsin_2"/>
    <property type="match status" value="1"/>
</dbReference>
<feature type="active site" description="Charge relay system" evidence="6">
    <location>
        <position position="177"/>
    </location>
</feature>
<feature type="domain" description="PDZ" evidence="9">
    <location>
        <begin position="309"/>
        <end position="366"/>
    </location>
</feature>
<dbReference type="PANTHER" id="PTHR43343">
    <property type="entry name" value="PEPTIDASE S12"/>
    <property type="match status" value="1"/>
</dbReference>
<feature type="active site" description="Charge relay system" evidence="6">
    <location>
        <position position="253"/>
    </location>
</feature>
<dbReference type="AlphaFoldDB" id="A0A9D9HRB5"/>
<accession>A0A9D9HRB5</accession>
<reference evidence="10" key="2">
    <citation type="journal article" date="2021" name="PeerJ">
        <title>Extensive microbial diversity within the chicken gut microbiome revealed by metagenomics and culture.</title>
        <authorList>
            <person name="Gilroy R."/>
            <person name="Ravi A."/>
            <person name="Getino M."/>
            <person name="Pursley I."/>
            <person name="Horton D.L."/>
            <person name="Alikhan N.F."/>
            <person name="Baker D."/>
            <person name="Gharbi K."/>
            <person name="Hall N."/>
            <person name="Watson M."/>
            <person name="Adriaenssens E.M."/>
            <person name="Foster-Nyarko E."/>
            <person name="Jarju S."/>
            <person name="Secka A."/>
            <person name="Antonio M."/>
            <person name="Oren A."/>
            <person name="Chaudhuri R.R."/>
            <person name="La Ragione R."/>
            <person name="Hildebrand F."/>
            <person name="Pallen M.J."/>
        </authorList>
    </citation>
    <scope>NUCLEOTIDE SEQUENCE</scope>
    <source>
        <strain evidence="10">10532</strain>
    </source>
</reference>
<dbReference type="SUPFAM" id="SSF50156">
    <property type="entry name" value="PDZ domain-like"/>
    <property type="match status" value="2"/>
</dbReference>
<dbReference type="SMART" id="SM00228">
    <property type="entry name" value="PDZ"/>
    <property type="match status" value="2"/>
</dbReference>